<dbReference type="Proteomes" id="UP000467428">
    <property type="component" value="Chromosome"/>
</dbReference>
<name>A0A7I7RYX7_9MYCO</name>
<dbReference type="SUPFAM" id="SSF51161">
    <property type="entry name" value="Trimeric LpxA-like enzymes"/>
    <property type="match status" value="1"/>
</dbReference>
<dbReference type="EMBL" id="AP022593">
    <property type="protein sequence ID" value="BBY49381.1"/>
    <property type="molecule type" value="Genomic_DNA"/>
</dbReference>
<evidence type="ECO:0000313" key="2">
    <source>
        <dbReference type="Proteomes" id="UP000467428"/>
    </source>
</evidence>
<accession>A0A7I7RYX7</accession>
<evidence type="ECO:0008006" key="3">
    <source>
        <dbReference type="Google" id="ProtNLM"/>
    </source>
</evidence>
<keyword evidence="2" id="KW-1185">Reference proteome</keyword>
<proteinExistence type="predicted"/>
<organism evidence="1 2">
    <name type="scientific">Mycolicibacterium arabiense</name>
    <dbReference type="NCBI Taxonomy" id="1286181"/>
    <lineage>
        <taxon>Bacteria</taxon>
        <taxon>Bacillati</taxon>
        <taxon>Actinomycetota</taxon>
        <taxon>Actinomycetes</taxon>
        <taxon>Mycobacteriales</taxon>
        <taxon>Mycobacteriaceae</taxon>
        <taxon>Mycolicibacterium</taxon>
    </lineage>
</organism>
<dbReference type="KEGG" id="marz:MARA_28490"/>
<geneLocation type="plasmid" evidence="2">
    <name>pjcm18538 dna</name>
</geneLocation>
<reference evidence="1 2" key="1">
    <citation type="journal article" date="2019" name="Emerg. Microbes Infect.">
        <title>Comprehensive subspecies identification of 175 nontuberculous mycobacteria species based on 7547 genomic profiles.</title>
        <authorList>
            <person name="Matsumoto Y."/>
            <person name="Kinjo T."/>
            <person name="Motooka D."/>
            <person name="Nabeya D."/>
            <person name="Jung N."/>
            <person name="Uechi K."/>
            <person name="Horii T."/>
            <person name="Iida T."/>
            <person name="Fujita J."/>
            <person name="Nakamura S."/>
        </authorList>
    </citation>
    <scope>NUCLEOTIDE SEQUENCE [LARGE SCALE GENOMIC DNA]</scope>
    <source>
        <strain evidence="1 2">JCM 18538</strain>
    </source>
</reference>
<evidence type="ECO:0000313" key="1">
    <source>
        <dbReference type="EMBL" id="BBY49381.1"/>
    </source>
</evidence>
<dbReference type="AlphaFoldDB" id="A0A7I7RYX7"/>
<dbReference type="InterPro" id="IPR011004">
    <property type="entry name" value="Trimer_LpxA-like_sf"/>
</dbReference>
<protein>
    <recommendedName>
        <fullName evidence="3">Acetyltransferase</fullName>
    </recommendedName>
</protein>
<sequence>MTLRSALVAIVGLLPASRLKNAALRRMGWTIGHDVRIGSCLVVAVEQARLSDGVSIGPFNVFRNLAGLECGDDVRLGQWNWFTASGHMRQAGGSGTLTLGPQSSITSRHYVDCTGGVRVGAYSTIAGERSTLLTHGISWVTSDQTYDSIEIGEYCLLSSNVNVTPGSVVGDRVVVGMGATVAGNLAEPGLYVQPRAVLVKPDLTGQYFQRQLGSVTTVRPRT</sequence>
<dbReference type="Gene3D" id="2.160.10.10">
    <property type="entry name" value="Hexapeptide repeat proteins"/>
    <property type="match status" value="1"/>
</dbReference>
<gene>
    <name evidence="1" type="ORF">MARA_28490</name>
</gene>